<reference evidence="2 3" key="1">
    <citation type="submission" date="2021-05" db="EMBL/GenBank/DDBJ databases">
        <title>Genome Assembly of Synthetic Allotetraploid Brassica napus Reveals Homoeologous Exchanges between Subgenomes.</title>
        <authorList>
            <person name="Davis J.T."/>
        </authorList>
    </citation>
    <scope>NUCLEOTIDE SEQUENCE [LARGE SCALE GENOMIC DNA]</scope>
    <source>
        <strain evidence="3">cv. Da-Ae</strain>
        <tissue evidence="2">Seedling</tissue>
    </source>
</reference>
<name>A0ABQ7XVQ7_BRANA</name>
<dbReference type="PANTHER" id="PTHR31390">
    <property type="entry name" value="EXPRESSED PROTEIN"/>
    <property type="match status" value="1"/>
</dbReference>
<accession>A0ABQ7XVQ7</accession>
<feature type="region of interest" description="Disordered" evidence="1">
    <location>
        <begin position="389"/>
        <end position="499"/>
    </location>
</feature>
<feature type="non-terminal residue" evidence="2">
    <location>
        <position position="872"/>
    </location>
</feature>
<organism evidence="2 3">
    <name type="scientific">Brassica napus</name>
    <name type="common">Rape</name>
    <dbReference type="NCBI Taxonomy" id="3708"/>
    <lineage>
        <taxon>Eukaryota</taxon>
        <taxon>Viridiplantae</taxon>
        <taxon>Streptophyta</taxon>
        <taxon>Embryophyta</taxon>
        <taxon>Tracheophyta</taxon>
        <taxon>Spermatophyta</taxon>
        <taxon>Magnoliopsida</taxon>
        <taxon>eudicotyledons</taxon>
        <taxon>Gunneridae</taxon>
        <taxon>Pentapetalae</taxon>
        <taxon>rosids</taxon>
        <taxon>malvids</taxon>
        <taxon>Brassicales</taxon>
        <taxon>Brassicaceae</taxon>
        <taxon>Brassiceae</taxon>
        <taxon>Brassica</taxon>
    </lineage>
</organism>
<evidence type="ECO:0000256" key="1">
    <source>
        <dbReference type="SAM" id="MobiDB-lite"/>
    </source>
</evidence>
<protein>
    <submittedName>
        <fullName evidence="2">Uncharacterized protein</fullName>
    </submittedName>
</protein>
<proteinExistence type="predicted"/>
<dbReference type="Proteomes" id="UP000824890">
    <property type="component" value="Unassembled WGS sequence"/>
</dbReference>
<sequence>MNYFIVNLLLIRTRKHVHNNNNTHVGDHLTRTIPAPSSIAIQSRPQLLLFRIFTFFADSSLSASSSSENFVDSLCVYRFLLHRRRSAYHPMERNKPVKQCLESRAGDEPELLKYMSKLPVFLDRADTHTPQEKLLSVGVLHWDRLQKWQHSHNRMMPVKSRYPSVFYQTDASLVPHTDDSSAGPSNVHNRPRKHRSSRQSNLMSNPGGETVREYRETKGTRKKKHRDHMSFSMPYEQLVPVTDAQEGCEKKDLKEKNGPKLGTSEAGVNMEVNSKADGSRRKKSEKKSRERNRNGHDGELGRSQQGKAKLYDSTKKLAREEAKISNRSSTKKVSVGHGVEVNYCAQHYCSLPCKADGCSAKSNIALADADPDRNSAKISQCVQLSAKASNTSSRGKISEDRASSLLSGKHCVDEPAQRQDSTSHKPVSDKGRSISPFQRLSFSMGKASKTNSERVAGSTIHQDSMANSTKTVSQDSTLSSGFDGLSCNKPSEKDTTTTSHLRRFLEPLMKPRASHSDNSVEGPRGQGVQRIKLGIKGCRSVNVNDSAHEKKVGSSMVRAVLWVTIKNNQPLFTFAVNEETDIIAATQKKIGSSEEDECTSVYTFFSIKDHKRNSAWLNQRSRGQPHGIISDVVAQMRVSSSFRSGSIREFVLFSVELDQESTEKSDVQLKNELAAIIVKMPRWFNRRASVNTVQDNNTALNKEFGDPIKDGVFNQDISATVILQSGVHSMPHKGGPSSLIQRWRTGGSCDCGGWDMGCNLRILTNQHNNSCKNSTASNSPPSSNRFELYFLGEQAEERPFLSYKPIKKGLYSVVYDSSLSQLQAFSICMALAESRKMTLEQKSSCDEHKARAETAPNGNTIGYETPLSPVGR</sequence>
<feature type="region of interest" description="Disordered" evidence="1">
    <location>
        <begin position="508"/>
        <end position="527"/>
    </location>
</feature>
<feature type="compositionally biased region" description="Polar residues" evidence="1">
    <location>
        <begin position="459"/>
        <end position="480"/>
    </location>
</feature>
<evidence type="ECO:0000313" key="2">
    <source>
        <dbReference type="EMBL" id="KAH0860013.1"/>
    </source>
</evidence>
<feature type="compositionally biased region" description="Basic and acidic residues" evidence="1">
    <location>
        <begin position="410"/>
        <end position="432"/>
    </location>
</feature>
<feature type="compositionally biased region" description="Basic and acidic residues" evidence="1">
    <location>
        <begin position="210"/>
        <end position="219"/>
    </location>
</feature>
<evidence type="ECO:0000313" key="3">
    <source>
        <dbReference type="Proteomes" id="UP000824890"/>
    </source>
</evidence>
<feature type="region of interest" description="Disordered" evidence="1">
    <location>
        <begin position="174"/>
        <end position="309"/>
    </location>
</feature>
<feature type="region of interest" description="Disordered" evidence="1">
    <location>
        <begin position="843"/>
        <end position="872"/>
    </location>
</feature>
<dbReference type="Pfam" id="PF12043">
    <property type="entry name" value="DUF3527"/>
    <property type="match status" value="1"/>
</dbReference>
<feature type="compositionally biased region" description="Basic and acidic residues" evidence="1">
    <location>
        <begin position="843"/>
        <end position="852"/>
    </location>
</feature>
<dbReference type="InterPro" id="IPR021916">
    <property type="entry name" value="DUF3527"/>
</dbReference>
<comment type="caution">
    <text evidence="2">The sequence shown here is derived from an EMBL/GenBank/DDBJ whole genome shotgun (WGS) entry which is preliminary data.</text>
</comment>
<feature type="compositionally biased region" description="Basic and acidic residues" evidence="1">
    <location>
        <begin position="287"/>
        <end position="300"/>
    </location>
</feature>
<gene>
    <name evidence="2" type="ORF">HID58_088274</name>
</gene>
<keyword evidence="3" id="KW-1185">Reference proteome</keyword>
<dbReference type="PANTHER" id="PTHR31390:SF22">
    <property type="entry name" value="BNAA10G12100D PROTEIN"/>
    <property type="match status" value="1"/>
</dbReference>
<feature type="compositionally biased region" description="Basic and acidic residues" evidence="1">
    <location>
        <begin position="247"/>
        <end position="258"/>
    </location>
</feature>
<dbReference type="EMBL" id="JAGKQM010000019">
    <property type="protein sequence ID" value="KAH0860013.1"/>
    <property type="molecule type" value="Genomic_DNA"/>
</dbReference>